<evidence type="ECO:0000313" key="1">
    <source>
        <dbReference type="EMBL" id="KAK4253567.1"/>
    </source>
</evidence>
<proteinExistence type="predicted"/>
<dbReference type="AlphaFoldDB" id="A0AAE1M535"/>
<dbReference type="EMBL" id="JAWXYG010000015">
    <property type="protein sequence ID" value="KAK4253567.1"/>
    <property type="molecule type" value="Genomic_DNA"/>
</dbReference>
<name>A0AAE1M535_9FABA</name>
<reference evidence="1" key="1">
    <citation type="submission" date="2023-10" db="EMBL/GenBank/DDBJ databases">
        <title>Chromosome-level genome of the transformable northern wattle, Acacia crassicarpa.</title>
        <authorList>
            <person name="Massaro I."/>
            <person name="Sinha N.R."/>
            <person name="Poethig S."/>
            <person name="Leichty A.R."/>
        </authorList>
    </citation>
    <scope>NUCLEOTIDE SEQUENCE</scope>
    <source>
        <strain evidence="1">Acra3RX</strain>
        <tissue evidence="1">Leaf</tissue>
    </source>
</reference>
<accession>A0AAE1M535</accession>
<dbReference type="Proteomes" id="UP001293593">
    <property type="component" value="Unassembled WGS sequence"/>
</dbReference>
<comment type="caution">
    <text evidence="1">The sequence shown here is derived from an EMBL/GenBank/DDBJ whole genome shotgun (WGS) entry which is preliminary data.</text>
</comment>
<sequence length="23" mass="2956">MSSTIYIYNCQKPQNMQEIWEWY</sequence>
<organism evidence="1 2">
    <name type="scientific">Acacia crassicarpa</name>
    <name type="common">northern wattle</name>
    <dbReference type="NCBI Taxonomy" id="499986"/>
    <lineage>
        <taxon>Eukaryota</taxon>
        <taxon>Viridiplantae</taxon>
        <taxon>Streptophyta</taxon>
        <taxon>Embryophyta</taxon>
        <taxon>Tracheophyta</taxon>
        <taxon>Spermatophyta</taxon>
        <taxon>Magnoliopsida</taxon>
        <taxon>eudicotyledons</taxon>
        <taxon>Gunneridae</taxon>
        <taxon>Pentapetalae</taxon>
        <taxon>rosids</taxon>
        <taxon>fabids</taxon>
        <taxon>Fabales</taxon>
        <taxon>Fabaceae</taxon>
        <taxon>Caesalpinioideae</taxon>
        <taxon>mimosoid clade</taxon>
        <taxon>Acacieae</taxon>
        <taxon>Acacia</taxon>
    </lineage>
</organism>
<gene>
    <name evidence="1" type="ORF">QN277_010223</name>
</gene>
<keyword evidence="2" id="KW-1185">Reference proteome</keyword>
<evidence type="ECO:0000313" key="2">
    <source>
        <dbReference type="Proteomes" id="UP001293593"/>
    </source>
</evidence>
<protein>
    <submittedName>
        <fullName evidence="1">Uncharacterized protein</fullName>
    </submittedName>
</protein>